<evidence type="ECO:0000259" key="3">
    <source>
        <dbReference type="Pfam" id="PF00117"/>
    </source>
</evidence>
<dbReference type="AlphaFoldDB" id="A0AAV0CWE3"/>
<dbReference type="Pfam" id="PF00117">
    <property type="entry name" value="GATase"/>
    <property type="match status" value="1"/>
</dbReference>
<evidence type="ECO:0000313" key="5">
    <source>
        <dbReference type="Proteomes" id="UP001152523"/>
    </source>
</evidence>
<keyword evidence="5" id="KW-1185">Reference proteome</keyword>
<dbReference type="GO" id="GO:0005829">
    <property type="term" value="C:cytosol"/>
    <property type="evidence" value="ECO:0007669"/>
    <property type="project" value="TreeGrafter"/>
</dbReference>
<dbReference type="Proteomes" id="UP001152523">
    <property type="component" value="Unassembled WGS sequence"/>
</dbReference>
<accession>A0AAV0CWE3</accession>
<dbReference type="PANTHER" id="PTHR42695:SF13">
    <property type="entry name" value="GLUTAMINE AMIDOTRANSFERASE CLASS-I FAMILY PROTEIN, EXPRESSED"/>
    <property type="match status" value="1"/>
</dbReference>
<comment type="pathway">
    <text evidence="1">Secondary metabolite biosynthesis.</text>
</comment>
<dbReference type="InterPro" id="IPR017926">
    <property type="entry name" value="GATASE"/>
</dbReference>
<comment type="similarity">
    <text evidence="2">Belongs to the peptidase C26 family.</text>
</comment>
<organism evidence="4 5">
    <name type="scientific">Cuscuta epithymum</name>
    <dbReference type="NCBI Taxonomy" id="186058"/>
    <lineage>
        <taxon>Eukaryota</taxon>
        <taxon>Viridiplantae</taxon>
        <taxon>Streptophyta</taxon>
        <taxon>Embryophyta</taxon>
        <taxon>Tracheophyta</taxon>
        <taxon>Spermatophyta</taxon>
        <taxon>Magnoliopsida</taxon>
        <taxon>eudicotyledons</taxon>
        <taxon>Gunneridae</taxon>
        <taxon>Pentapetalae</taxon>
        <taxon>asterids</taxon>
        <taxon>lamiids</taxon>
        <taxon>Solanales</taxon>
        <taxon>Convolvulaceae</taxon>
        <taxon>Cuscuteae</taxon>
        <taxon>Cuscuta</taxon>
        <taxon>Cuscuta subgen. Cuscuta</taxon>
    </lineage>
</organism>
<sequence length="278" mass="30771">MEEGKKFAVLLCAEDSEYVKQNYGGYYGVFLRMLAEEGETWSVFRVARGEFPADDEIGEFDGYVITGSCGDAHGNDVWICDLLSLVTKLDAMKKKVLGICFGHQGAIQIQHIKIQLQTIVLIQTIAPKSDISLQLQILGRALGGKTGRATAGWDIGVTAIHISSSSSLCNSLKLPAFLDVIECHRDEIKELPVKAEIIGWSNKTGIEMFRYGDHIMGIQGHPEYTKGIILNLIDRLLQHNLIGNDVAITAKAKLEEAHDEPNREAWKKLCTSFLKGRL</sequence>
<evidence type="ECO:0000313" key="4">
    <source>
        <dbReference type="EMBL" id="CAH9084616.1"/>
    </source>
</evidence>
<reference evidence="4" key="1">
    <citation type="submission" date="2022-07" db="EMBL/GenBank/DDBJ databases">
        <authorList>
            <person name="Macas J."/>
            <person name="Novak P."/>
            <person name="Neumann P."/>
        </authorList>
    </citation>
    <scope>NUCLEOTIDE SEQUENCE</scope>
</reference>
<proteinExistence type="inferred from homology"/>
<feature type="domain" description="Glutamine amidotransferase" evidence="3">
    <location>
        <begin position="131"/>
        <end position="226"/>
    </location>
</feature>
<dbReference type="SUPFAM" id="SSF52317">
    <property type="entry name" value="Class I glutamine amidotransferase-like"/>
    <property type="match status" value="1"/>
</dbReference>
<dbReference type="PROSITE" id="PS51273">
    <property type="entry name" value="GATASE_TYPE_1"/>
    <property type="match status" value="1"/>
</dbReference>
<gene>
    <name evidence="4" type="ORF">CEPIT_LOCUS8939</name>
</gene>
<comment type="caution">
    <text evidence="4">The sequence shown here is derived from an EMBL/GenBank/DDBJ whole genome shotgun (WGS) entry which is preliminary data.</text>
</comment>
<protein>
    <recommendedName>
        <fullName evidence="3">Glutamine amidotransferase domain-containing protein</fullName>
    </recommendedName>
</protein>
<dbReference type="InterPro" id="IPR044992">
    <property type="entry name" value="ChyE-like"/>
</dbReference>
<evidence type="ECO:0000256" key="1">
    <source>
        <dbReference type="ARBA" id="ARBA00005179"/>
    </source>
</evidence>
<dbReference type="InterPro" id="IPR029062">
    <property type="entry name" value="Class_I_gatase-like"/>
</dbReference>
<dbReference type="PANTHER" id="PTHR42695">
    <property type="entry name" value="GLUTAMINE AMIDOTRANSFERASE YLR126C-RELATED"/>
    <property type="match status" value="1"/>
</dbReference>
<dbReference type="Gene3D" id="3.40.50.880">
    <property type="match status" value="2"/>
</dbReference>
<dbReference type="CDD" id="cd01741">
    <property type="entry name" value="GATase1_1"/>
    <property type="match status" value="1"/>
</dbReference>
<dbReference type="EMBL" id="CAMAPF010000047">
    <property type="protein sequence ID" value="CAH9084616.1"/>
    <property type="molecule type" value="Genomic_DNA"/>
</dbReference>
<name>A0AAV0CWE3_9ASTE</name>
<evidence type="ECO:0000256" key="2">
    <source>
        <dbReference type="ARBA" id="ARBA00011083"/>
    </source>
</evidence>